<dbReference type="EMBL" id="JBIAWJ010000009">
    <property type="protein sequence ID" value="MFF4523466.1"/>
    <property type="molecule type" value="Genomic_DNA"/>
</dbReference>
<name>A0ABW6UJ70_9ACTN</name>
<comment type="caution">
    <text evidence="1">The sequence shown here is derived from an EMBL/GenBank/DDBJ whole genome shotgun (WGS) entry which is preliminary data.</text>
</comment>
<sequence>MTTPRLSTLPGPTFRAGIQVATGVHRNDTYTVAQVLTYHVPPTPGQSEREISDGMQAIAASLRLGAHDEAPPFIGHGRIQLAGITPHLNYGRDDSRIALPVGEDWRTVAQSGAAVRVIVLFDPLWPGGGQNALAAHVDACYDRGTLRWGTTFL</sequence>
<evidence type="ECO:0000313" key="2">
    <source>
        <dbReference type="Proteomes" id="UP001602058"/>
    </source>
</evidence>
<reference evidence="1 2" key="1">
    <citation type="submission" date="2024-10" db="EMBL/GenBank/DDBJ databases">
        <title>The Natural Products Discovery Center: Release of the First 8490 Sequenced Strains for Exploring Actinobacteria Biosynthetic Diversity.</title>
        <authorList>
            <person name="Kalkreuter E."/>
            <person name="Kautsar S.A."/>
            <person name="Yang D."/>
            <person name="Bader C.D."/>
            <person name="Teijaro C.N."/>
            <person name="Fluegel L."/>
            <person name="Davis C.M."/>
            <person name="Simpson J.R."/>
            <person name="Lauterbach L."/>
            <person name="Steele A.D."/>
            <person name="Gui C."/>
            <person name="Meng S."/>
            <person name="Li G."/>
            <person name="Viehrig K."/>
            <person name="Ye F."/>
            <person name="Su P."/>
            <person name="Kiefer A.F."/>
            <person name="Nichols A."/>
            <person name="Cepeda A.J."/>
            <person name="Yan W."/>
            <person name="Fan B."/>
            <person name="Jiang Y."/>
            <person name="Adhikari A."/>
            <person name="Zheng C.-J."/>
            <person name="Schuster L."/>
            <person name="Cowan T.M."/>
            <person name="Smanski M.J."/>
            <person name="Chevrette M.G."/>
            <person name="De Carvalho L.P.S."/>
            <person name="Shen B."/>
        </authorList>
    </citation>
    <scope>NUCLEOTIDE SEQUENCE [LARGE SCALE GENOMIC DNA]</scope>
    <source>
        <strain evidence="1 2">NPDC001390</strain>
    </source>
</reference>
<protein>
    <submittedName>
        <fullName evidence="1">Uncharacterized protein</fullName>
    </submittedName>
</protein>
<proteinExistence type="predicted"/>
<dbReference type="RefSeq" id="WP_387887860.1">
    <property type="nucleotide sequence ID" value="NZ_JBIAWJ010000009.1"/>
</dbReference>
<evidence type="ECO:0000313" key="1">
    <source>
        <dbReference type="EMBL" id="MFF4523466.1"/>
    </source>
</evidence>
<keyword evidence="2" id="KW-1185">Reference proteome</keyword>
<organism evidence="1 2">
    <name type="scientific">Streptomyces bluensis</name>
    <dbReference type="NCBI Taxonomy" id="33897"/>
    <lineage>
        <taxon>Bacteria</taxon>
        <taxon>Bacillati</taxon>
        <taxon>Actinomycetota</taxon>
        <taxon>Actinomycetes</taxon>
        <taxon>Kitasatosporales</taxon>
        <taxon>Streptomycetaceae</taxon>
        <taxon>Streptomyces</taxon>
    </lineage>
</organism>
<dbReference type="Proteomes" id="UP001602058">
    <property type="component" value="Unassembled WGS sequence"/>
</dbReference>
<gene>
    <name evidence="1" type="ORF">ACFY1D_18890</name>
</gene>
<accession>A0ABW6UJ70</accession>